<dbReference type="EMBL" id="LR214970">
    <property type="protein sequence ID" value="VEU60522.1"/>
    <property type="molecule type" value="Genomic_DNA"/>
</dbReference>
<dbReference type="RefSeq" id="WP_129687469.1">
    <property type="nucleotide sequence ID" value="NZ_LR214970.1"/>
</dbReference>
<dbReference type="GO" id="GO:0003677">
    <property type="term" value="F:DNA binding"/>
    <property type="evidence" value="ECO:0007669"/>
    <property type="project" value="UniProtKB-UniRule"/>
</dbReference>
<dbReference type="InterPro" id="IPR006171">
    <property type="entry name" value="TOPRIM_dom"/>
</dbReference>
<keyword evidence="2 7" id="KW-0227">DNA damage</keyword>
<dbReference type="PANTHER" id="PTHR30446:SF0">
    <property type="entry name" value="RECOMBINATION PROTEIN RECR"/>
    <property type="match status" value="1"/>
</dbReference>
<evidence type="ECO:0000256" key="4">
    <source>
        <dbReference type="ARBA" id="ARBA00022833"/>
    </source>
</evidence>
<evidence type="ECO:0000313" key="10">
    <source>
        <dbReference type="Proteomes" id="UP000290942"/>
    </source>
</evidence>
<dbReference type="Gene3D" id="1.10.8.420">
    <property type="entry name" value="RecR Domain 1"/>
    <property type="match status" value="1"/>
</dbReference>
<dbReference type="Gene3D" id="3.40.1360.10">
    <property type="match status" value="1"/>
</dbReference>
<keyword evidence="1 7" id="KW-0479">Metal-binding</keyword>
<dbReference type="GO" id="GO:0006310">
    <property type="term" value="P:DNA recombination"/>
    <property type="evidence" value="ECO:0007669"/>
    <property type="project" value="UniProtKB-UniRule"/>
</dbReference>
<evidence type="ECO:0000256" key="5">
    <source>
        <dbReference type="ARBA" id="ARBA00023172"/>
    </source>
</evidence>
<dbReference type="GO" id="GO:0006281">
    <property type="term" value="P:DNA repair"/>
    <property type="evidence" value="ECO:0007669"/>
    <property type="project" value="UniProtKB-UniRule"/>
</dbReference>
<proteinExistence type="inferred from homology"/>
<keyword evidence="6 7" id="KW-0234">DNA repair</keyword>
<dbReference type="GO" id="GO:0008270">
    <property type="term" value="F:zinc ion binding"/>
    <property type="evidence" value="ECO:0007669"/>
    <property type="project" value="UniProtKB-KW"/>
</dbReference>
<evidence type="ECO:0000256" key="6">
    <source>
        <dbReference type="ARBA" id="ARBA00023204"/>
    </source>
</evidence>
<organism evidence="9 10">
    <name type="scientific">Mycoplasmopsis bovigenitalium</name>
    <dbReference type="NCBI Taxonomy" id="2112"/>
    <lineage>
        <taxon>Bacteria</taxon>
        <taxon>Bacillati</taxon>
        <taxon>Mycoplasmatota</taxon>
        <taxon>Mycoplasmoidales</taxon>
        <taxon>Metamycoplasmataceae</taxon>
        <taxon>Mycoplasmopsis</taxon>
    </lineage>
</organism>
<evidence type="ECO:0000259" key="8">
    <source>
        <dbReference type="PROSITE" id="PS50880"/>
    </source>
</evidence>
<evidence type="ECO:0000256" key="3">
    <source>
        <dbReference type="ARBA" id="ARBA00022771"/>
    </source>
</evidence>
<gene>
    <name evidence="7 9" type="primary">recR</name>
    <name evidence="9" type="ORF">NCTC10122_00114</name>
</gene>
<sequence>MKIKTIQDTIETLSKIPGISKKQAEKISWYFINQGEDETKKVINSLNNICQNIKYCENCNFIKENEKCLNCDDILKINSLMIVESPTTLNKIDDLGIFHGHYYVLPYLMKLKNKFESENYDYPGLVEYIKQHQFEEVIVVISPSLEGEITTTKLLNLIQNLNIKVSRAAIGIPMGANLDYLDAFTIKQAINNRNNKG</sequence>
<dbReference type="Pfam" id="PF21175">
    <property type="entry name" value="RecR_C"/>
    <property type="match status" value="1"/>
</dbReference>
<dbReference type="HAMAP" id="MF_00017">
    <property type="entry name" value="RecR"/>
    <property type="match status" value="1"/>
</dbReference>
<dbReference type="InterPro" id="IPR000093">
    <property type="entry name" value="DNA_Rcmb_RecR"/>
</dbReference>
<evidence type="ECO:0000256" key="7">
    <source>
        <dbReference type="HAMAP-Rule" id="MF_00017"/>
    </source>
</evidence>
<dbReference type="Proteomes" id="UP000290942">
    <property type="component" value="Chromosome"/>
</dbReference>
<dbReference type="PANTHER" id="PTHR30446">
    <property type="entry name" value="RECOMBINATION PROTEIN RECR"/>
    <property type="match status" value="1"/>
</dbReference>
<keyword evidence="4 7" id="KW-0862">Zinc</keyword>
<evidence type="ECO:0000313" key="9">
    <source>
        <dbReference type="EMBL" id="VEU60522.1"/>
    </source>
</evidence>
<protein>
    <recommendedName>
        <fullName evidence="7">Recombination protein RecR</fullName>
    </recommendedName>
</protein>
<dbReference type="SUPFAM" id="SSF111304">
    <property type="entry name" value="Recombination protein RecR"/>
    <property type="match status" value="1"/>
</dbReference>
<comment type="function">
    <text evidence="7">May play a role in DNA repair. It seems to be involved in an RecBC-independent recombinational process of DNA repair. It may act with RecF and RecO.</text>
</comment>
<name>A0A449A8D1_9BACT</name>
<evidence type="ECO:0000256" key="1">
    <source>
        <dbReference type="ARBA" id="ARBA00022723"/>
    </source>
</evidence>
<feature type="zinc finger region" description="C4-type" evidence="7">
    <location>
        <begin position="56"/>
        <end position="71"/>
    </location>
</feature>
<dbReference type="Pfam" id="PF13662">
    <property type="entry name" value="Toprim_4"/>
    <property type="match status" value="1"/>
</dbReference>
<dbReference type="InterPro" id="IPR023627">
    <property type="entry name" value="Rcmb_RecR"/>
</dbReference>
<feature type="domain" description="Toprim" evidence="8">
    <location>
        <begin position="78"/>
        <end position="173"/>
    </location>
</feature>
<dbReference type="AlphaFoldDB" id="A0A449A8D1"/>
<evidence type="ECO:0000256" key="2">
    <source>
        <dbReference type="ARBA" id="ARBA00022763"/>
    </source>
</evidence>
<keyword evidence="5 7" id="KW-0233">DNA recombination</keyword>
<accession>A0A449A8D1</accession>
<comment type="similarity">
    <text evidence="7">Belongs to the RecR family.</text>
</comment>
<reference evidence="9 10" key="1">
    <citation type="submission" date="2019-01" db="EMBL/GenBank/DDBJ databases">
        <authorList>
            <consortium name="Pathogen Informatics"/>
        </authorList>
    </citation>
    <scope>NUCLEOTIDE SEQUENCE [LARGE SCALE GENOMIC DNA]</scope>
    <source>
        <strain evidence="9 10">NCTC10122</strain>
    </source>
</reference>
<dbReference type="PROSITE" id="PS50880">
    <property type="entry name" value="TOPRIM"/>
    <property type="match status" value="1"/>
</dbReference>
<keyword evidence="3 7" id="KW-0863">Zinc-finger</keyword>